<evidence type="ECO:0000259" key="4">
    <source>
        <dbReference type="Pfam" id="PF01648"/>
    </source>
</evidence>
<feature type="compositionally biased region" description="Low complexity" evidence="3">
    <location>
        <begin position="1"/>
        <end position="21"/>
    </location>
</feature>
<accession>A0ABT6A332</accession>
<evidence type="ECO:0000256" key="1">
    <source>
        <dbReference type="ARBA" id="ARBA00010990"/>
    </source>
</evidence>
<dbReference type="PANTHER" id="PTHR12215">
    <property type="entry name" value="PHOSPHOPANTETHEINE TRANSFERASE"/>
    <property type="match status" value="1"/>
</dbReference>
<dbReference type="InterPro" id="IPR008278">
    <property type="entry name" value="4-PPantetheinyl_Trfase_dom"/>
</dbReference>
<feature type="region of interest" description="Disordered" evidence="3">
    <location>
        <begin position="1"/>
        <end position="43"/>
    </location>
</feature>
<dbReference type="EMBL" id="JARJBB010000004">
    <property type="protein sequence ID" value="MDF3299066.1"/>
    <property type="molecule type" value="Genomic_DNA"/>
</dbReference>
<protein>
    <submittedName>
        <fullName evidence="5">4'-phosphopantetheinyl transferase superfamily protein</fullName>
    </submittedName>
</protein>
<dbReference type="SUPFAM" id="SSF56214">
    <property type="entry name" value="4'-phosphopantetheinyl transferase"/>
    <property type="match status" value="2"/>
</dbReference>
<keyword evidence="2 5" id="KW-0808">Transferase</keyword>
<sequence>MPTRLPRTTGPSPAAPAGRPAPAHPDRRPDGPRPPTPAPSAGTPLALVRATTDVLPLLDAVRLAPHERDRAARLPAGERREDYLAAHVLVRLCAARLLGVDPAALMLGQLCGECGGRDHGRPFLRDRPGVGVSLSHARGAVAAAAAPGPVGVDVENAADAVFSPRLAARVLAPAELAAVRAGPDPARGLLRLWVRKEALVKVGAATLGGLHRTDLVASGSPAGWRFADWSSPDGRLIAAAVAHTVPAVDGGSDLGSSRSTPTGEQHA</sequence>
<dbReference type="Gene3D" id="3.90.470.20">
    <property type="entry name" value="4'-phosphopantetheinyl transferase domain"/>
    <property type="match status" value="1"/>
</dbReference>
<organism evidence="5 6">
    <name type="scientific">Streptomyces tropicalis</name>
    <dbReference type="NCBI Taxonomy" id="3034234"/>
    <lineage>
        <taxon>Bacteria</taxon>
        <taxon>Bacillati</taxon>
        <taxon>Actinomycetota</taxon>
        <taxon>Actinomycetes</taxon>
        <taxon>Kitasatosporales</taxon>
        <taxon>Streptomycetaceae</taxon>
        <taxon>Streptomyces</taxon>
    </lineage>
</organism>
<comment type="similarity">
    <text evidence="1">Belongs to the P-Pant transferase superfamily. Gsp/Sfp/HetI/AcpT family.</text>
</comment>
<dbReference type="Pfam" id="PF01648">
    <property type="entry name" value="ACPS"/>
    <property type="match status" value="1"/>
</dbReference>
<dbReference type="RefSeq" id="WP_276108612.1">
    <property type="nucleotide sequence ID" value="NZ_JARJBB010000004.1"/>
</dbReference>
<evidence type="ECO:0000256" key="3">
    <source>
        <dbReference type="SAM" id="MobiDB-lite"/>
    </source>
</evidence>
<evidence type="ECO:0000313" key="6">
    <source>
        <dbReference type="Proteomes" id="UP001221150"/>
    </source>
</evidence>
<dbReference type="GO" id="GO:0016740">
    <property type="term" value="F:transferase activity"/>
    <property type="evidence" value="ECO:0007669"/>
    <property type="project" value="UniProtKB-KW"/>
</dbReference>
<proteinExistence type="inferred from homology"/>
<dbReference type="InterPro" id="IPR037143">
    <property type="entry name" value="4-PPantetheinyl_Trfase_dom_sf"/>
</dbReference>
<feature type="domain" description="4'-phosphopantetheinyl transferase" evidence="4">
    <location>
        <begin position="149"/>
        <end position="207"/>
    </location>
</feature>
<gene>
    <name evidence="5" type="ORF">P3H78_10550</name>
</gene>
<dbReference type="InterPro" id="IPR050559">
    <property type="entry name" value="P-Pant_transferase_sf"/>
</dbReference>
<reference evidence="5 6" key="1">
    <citation type="submission" date="2023-03" db="EMBL/GenBank/DDBJ databases">
        <title>Draft genome sequence of Streptomyces sp. K1PA1 isolated from peat swamp forest in Thailand.</title>
        <authorList>
            <person name="Klaysubun C."/>
            <person name="Duangmal K."/>
        </authorList>
    </citation>
    <scope>NUCLEOTIDE SEQUENCE [LARGE SCALE GENOMIC DNA]</scope>
    <source>
        <strain evidence="5 6">K1PA1</strain>
    </source>
</reference>
<evidence type="ECO:0000256" key="2">
    <source>
        <dbReference type="ARBA" id="ARBA00022679"/>
    </source>
</evidence>
<comment type="caution">
    <text evidence="5">The sequence shown here is derived from an EMBL/GenBank/DDBJ whole genome shotgun (WGS) entry which is preliminary data.</text>
</comment>
<name>A0ABT6A332_9ACTN</name>
<evidence type="ECO:0000313" key="5">
    <source>
        <dbReference type="EMBL" id="MDF3299066.1"/>
    </source>
</evidence>
<dbReference type="PANTHER" id="PTHR12215:SF10">
    <property type="entry name" value="L-AMINOADIPATE-SEMIALDEHYDE DEHYDROGENASE-PHOSPHOPANTETHEINYL TRANSFERASE"/>
    <property type="match status" value="1"/>
</dbReference>
<keyword evidence="6" id="KW-1185">Reference proteome</keyword>
<dbReference type="Proteomes" id="UP001221150">
    <property type="component" value="Unassembled WGS sequence"/>
</dbReference>